<evidence type="ECO:0000256" key="1">
    <source>
        <dbReference type="SAM" id="SignalP"/>
    </source>
</evidence>
<dbReference type="Pfam" id="PF20606">
    <property type="entry name" value="DUF6799"/>
    <property type="match status" value="1"/>
</dbReference>
<evidence type="ECO:0000313" key="4">
    <source>
        <dbReference type="Proteomes" id="UP001479606"/>
    </source>
</evidence>
<dbReference type="InterPro" id="IPR046478">
    <property type="entry name" value="DUF6799"/>
</dbReference>
<feature type="signal peptide" evidence="1">
    <location>
        <begin position="1"/>
        <end position="22"/>
    </location>
</feature>
<dbReference type="RefSeq" id="WP_342297999.1">
    <property type="nucleotide sequence ID" value="NZ_JBCEVZ010000021.1"/>
</dbReference>
<keyword evidence="1" id="KW-0732">Signal</keyword>
<sequence length="127" mass="13735">MKTLLKWLPALLLSGTCTLAQAQATPAAKPVAAKPMHKGKMAKECCMMKDGKMMMMEGGKMVPMTKDMTMANGTVCKPDGTCTLKDGTAMTMKEGQCMMMDGEMKAMDHMKHPGKMKPGHKASAMKM</sequence>
<organism evidence="3 4">
    <name type="scientific">Hymenobacter segetis</name>
    <dbReference type="NCBI Taxonomy" id="2025509"/>
    <lineage>
        <taxon>Bacteria</taxon>
        <taxon>Pseudomonadati</taxon>
        <taxon>Bacteroidota</taxon>
        <taxon>Cytophagia</taxon>
        <taxon>Cytophagales</taxon>
        <taxon>Hymenobacteraceae</taxon>
        <taxon>Hymenobacter</taxon>
    </lineage>
</organism>
<dbReference type="EMBL" id="JBCEVZ010000021">
    <property type="protein sequence ID" value="MEL5994688.1"/>
    <property type="molecule type" value="Genomic_DNA"/>
</dbReference>
<protein>
    <submittedName>
        <fullName evidence="3">DUF6799 domain-containing protein</fullName>
    </submittedName>
</protein>
<reference evidence="3 4" key="1">
    <citation type="journal article" date="2018" name="Arch. Microbiol.">
        <title>Hymenobacter segetis sp. nov., isolated from soil.</title>
        <authorList>
            <person name="Ten L.N."/>
            <person name="Lim S.J."/>
            <person name="Kim B.O."/>
            <person name="Kang I.K."/>
            <person name="Jung H.Y."/>
        </authorList>
    </citation>
    <scope>NUCLEOTIDE SEQUENCE [LARGE SCALE GENOMIC DNA]</scope>
    <source>
        <strain evidence="3 4">S7-3-11</strain>
    </source>
</reference>
<evidence type="ECO:0000259" key="2">
    <source>
        <dbReference type="Pfam" id="PF20606"/>
    </source>
</evidence>
<evidence type="ECO:0000313" key="3">
    <source>
        <dbReference type="EMBL" id="MEL5994688.1"/>
    </source>
</evidence>
<proteinExistence type="predicted"/>
<comment type="caution">
    <text evidence="3">The sequence shown here is derived from an EMBL/GenBank/DDBJ whole genome shotgun (WGS) entry which is preliminary data.</text>
</comment>
<dbReference type="Proteomes" id="UP001479606">
    <property type="component" value="Unassembled WGS sequence"/>
</dbReference>
<feature type="domain" description="DUF6799" evidence="2">
    <location>
        <begin position="43"/>
        <end position="104"/>
    </location>
</feature>
<gene>
    <name evidence="3" type="ORF">AAFH49_10755</name>
</gene>
<name>A0ABU9LXJ1_9BACT</name>
<feature type="chain" id="PRO_5045255693" evidence="1">
    <location>
        <begin position="23"/>
        <end position="127"/>
    </location>
</feature>
<accession>A0ABU9LXJ1</accession>
<keyword evidence="4" id="KW-1185">Reference proteome</keyword>